<dbReference type="Gene3D" id="3.40.390.10">
    <property type="entry name" value="Collagenase (Catalytic Domain)"/>
    <property type="match status" value="1"/>
</dbReference>
<evidence type="ECO:0000256" key="2">
    <source>
        <dbReference type="ARBA" id="ARBA00007357"/>
    </source>
</evidence>
<keyword evidence="5" id="KW-0378">Hydrolase</keyword>
<keyword evidence="3" id="KW-0645">Protease</keyword>
<dbReference type="PANTHER" id="PTHR11733">
    <property type="entry name" value="ZINC METALLOPROTEASE FAMILY M13 NEPRILYSIN-RELATED"/>
    <property type="match status" value="1"/>
</dbReference>
<proteinExistence type="inferred from homology"/>
<dbReference type="SUPFAM" id="SSF55486">
    <property type="entry name" value="Metalloproteases ('zincins'), catalytic domain"/>
    <property type="match status" value="1"/>
</dbReference>
<feature type="domain" description="Peptidase M13 C-terminal" evidence="9">
    <location>
        <begin position="665"/>
        <end position="873"/>
    </location>
</feature>
<keyword evidence="4" id="KW-0479">Metal-binding</keyword>
<feature type="domain" description="Peptidase M13 N-terminal" evidence="10">
    <location>
        <begin position="199"/>
        <end position="605"/>
    </location>
</feature>
<dbReference type="Pfam" id="PF01431">
    <property type="entry name" value="Peptidase_M13"/>
    <property type="match status" value="1"/>
</dbReference>
<keyword evidence="8" id="KW-0472">Membrane</keyword>
<keyword evidence="6" id="KW-0862">Zinc</keyword>
<protein>
    <recommendedName>
        <fullName evidence="13">Peptidase M13 C-terminal domain-containing protein</fullName>
    </recommendedName>
</protein>
<dbReference type="InterPro" id="IPR042089">
    <property type="entry name" value="Peptidase_M13_dom_2"/>
</dbReference>
<gene>
    <name evidence="11" type="ORF">DAPPUDRAFT_318571</name>
</gene>
<dbReference type="Proteomes" id="UP000000305">
    <property type="component" value="Unassembled WGS sequence"/>
</dbReference>
<evidence type="ECO:0000256" key="7">
    <source>
        <dbReference type="ARBA" id="ARBA00023049"/>
    </source>
</evidence>
<dbReference type="EMBL" id="GL732547">
    <property type="protein sequence ID" value="EFX80399.1"/>
    <property type="molecule type" value="Genomic_DNA"/>
</dbReference>
<evidence type="ECO:0000313" key="11">
    <source>
        <dbReference type="EMBL" id="EFX80399.1"/>
    </source>
</evidence>
<dbReference type="InterPro" id="IPR000718">
    <property type="entry name" value="Peptidase_M13"/>
</dbReference>
<keyword evidence="12" id="KW-1185">Reference proteome</keyword>
<dbReference type="PROSITE" id="PS51885">
    <property type="entry name" value="NEPRILYSIN"/>
    <property type="match status" value="1"/>
</dbReference>
<dbReference type="GO" id="GO:0005886">
    <property type="term" value="C:plasma membrane"/>
    <property type="evidence" value="ECO:0000318"/>
    <property type="project" value="GO_Central"/>
</dbReference>
<dbReference type="OMA" id="DWRNDAN"/>
<dbReference type="GO" id="GO:0016485">
    <property type="term" value="P:protein processing"/>
    <property type="evidence" value="ECO:0000318"/>
    <property type="project" value="GO_Central"/>
</dbReference>
<evidence type="ECO:0000256" key="6">
    <source>
        <dbReference type="ARBA" id="ARBA00022833"/>
    </source>
</evidence>
<keyword evidence="8" id="KW-0812">Transmembrane</keyword>
<evidence type="ECO:0000256" key="3">
    <source>
        <dbReference type="ARBA" id="ARBA00022670"/>
    </source>
</evidence>
<dbReference type="GO" id="GO:0004222">
    <property type="term" value="F:metalloendopeptidase activity"/>
    <property type="evidence" value="ECO:0000318"/>
    <property type="project" value="GO_Central"/>
</dbReference>
<dbReference type="OrthoDB" id="6475849at2759"/>
<dbReference type="InterPro" id="IPR024079">
    <property type="entry name" value="MetalloPept_cat_dom_sf"/>
</dbReference>
<dbReference type="GO" id="GO:0046872">
    <property type="term" value="F:metal ion binding"/>
    <property type="evidence" value="ECO:0007669"/>
    <property type="project" value="UniProtKB-KW"/>
</dbReference>
<feature type="transmembrane region" description="Helical" evidence="8">
    <location>
        <begin position="120"/>
        <end position="141"/>
    </location>
</feature>
<dbReference type="AlphaFoldDB" id="E9GJ75"/>
<name>E9GJ75_DAPPU</name>
<dbReference type="eggNOG" id="KOG3624">
    <property type="taxonomic scope" value="Eukaryota"/>
</dbReference>
<comment type="similarity">
    <text evidence="2">Belongs to the peptidase M13 family.</text>
</comment>
<evidence type="ECO:0008006" key="13">
    <source>
        <dbReference type="Google" id="ProtNLM"/>
    </source>
</evidence>
<evidence type="ECO:0000259" key="9">
    <source>
        <dbReference type="Pfam" id="PF01431"/>
    </source>
</evidence>
<sequence length="876" mass="100754">MQLFPRENILTDVSEFHITALGEHELQSQIHNYMIVFKVQWRGLYVLNNAGFLDSVWNSLSPYRYGRLTGITQNRDTENFSSVVFNTWTREMEIAASDATLVDRLPLEEDVKIKRSRKTFLIGIGAVIGAVVFVIATSLLADQVIRSWKELVDVRQELHDTIKDHQSYLKKEEPAVCWTKECILSAAALMESMDETADPCQDFYQFACGGWKKKNVISRGSDKISQFSILDDRIQHFIQEFFKENNTSVDSKPVNNTRDMYRACLDTDAIDQLGIISLVKILDSYGQWPLTMSNWTEDRFNWRKATASIRNTFGLGFLFEVSNFVDVNNTEFSTIYLDQPSLGLPSFVLKGNNLTSFPIQSYLTFISGVAHTIRDAIGGGANDTDITKDVEDLISFHIELANILTPEEDRSQWNLTRIYNPFSLPELQVWTDEANATEAMGQINWHEHLTDIYSAANVSIISDEKIVVIEPEYLQRLVQLLDQTPPRVIANFIHWRLILEKIYDVNFEMENLALEFEHEIYGPFIPLPREDWCMKRVHKLMGFAIGAKYVESAFDPQAKIDMKEMILNLKMAFSSLVEESDWMDEETKINALEKAAAMKEYIGYPDWITNRTTLELAYHGIKTEPDKHFDNFYSANRFIIINNLRFLRFRTNRENLWISFPAVVNAFYYPMLNSITFPAGILQPPFYGKGYLKALNYGAIGSVIGHEITHGFDDEGHKSDKKGHEISWWSNTTLNEFYKRKQCIIDQYSNYTLPELEGTDAFHINGINTQGENIADNGGLREAFRAYQNYISTNGQEKRLPGMERYTPEQLFFLSFANIECSSEIPESLEDQVLFGVHTPPRYRIIGPLSNLVEFSEHFQCPVGSTMNRLNKCIVW</sequence>
<dbReference type="PhylomeDB" id="E9GJ75"/>
<accession>E9GJ75</accession>
<dbReference type="PRINTS" id="PR00786">
    <property type="entry name" value="NEPRILYSIN"/>
</dbReference>
<evidence type="ECO:0000259" key="10">
    <source>
        <dbReference type="Pfam" id="PF05649"/>
    </source>
</evidence>
<evidence type="ECO:0000256" key="4">
    <source>
        <dbReference type="ARBA" id="ARBA00022723"/>
    </source>
</evidence>
<organism evidence="11 12">
    <name type="scientific">Daphnia pulex</name>
    <name type="common">Water flea</name>
    <dbReference type="NCBI Taxonomy" id="6669"/>
    <lineage>
        <taxon>Eukaryota</taxon>
        <taxon>Metazoa</taxon>
        <taxon>Ecdysozoa</taxon>
        <taxon>Arthropoda</taxon>
        <taxon>Crustacea</taxon>
        <taxon>Branchiopoda</taxon>
        <taxon>Diplostraca</taxon>
        <taxon>Cladocera</taxon>
        <taxon>Anomopoda</taxon>
        <taxon>Daphniidae</taxon>
        <taxon>Daphnia</taxon>
    </lineage>
</organism>
<dbReference type="CDD" id="cd08662">
    <property type="entry name" value="M13"/>
    <property type="match status" value="1"/>
</dbReference>
<dbReference type="KEGG" id="dpx:DAPPUDRAFT_318571"/>
<dbReference type="PANTHER" id="PTHR11733:SF237">
    <property type="entry name" value="NEPRILYSIN-LIKE 4"/>
    <property type="match status" value="1"/>
</dbReference>
<dbReference type="InterPro" id="IPR018497">
    <property type="entry name" value="Peptidase_M13_C"/>
</dbReference>
<dbReference type="InterPro" id="IPR008753">
    <property type="entry name" value="Peptidase_M13_N"/>
</dbReference>
<reference evidence="11 12" key="1">
    <citation type="journal article" date="2011" name="Science">
        <title>The ecoresponsive genome of Daphnia pulex.</title>
        <authorList>
            <person name="Colbourne J.K."/>
            <person name="Pfrender M.E."/>
            <person name="Gilbert D."/>
            <person name="Thomas W.K."/>
            <person name="Tucker A."/>
            <person name="Oakley T.H."/>
            <person name="Tokishita S."/>
            <person name="Aerts A."/>
            <person name="Arnold G.J."/>
            <person name="Basu M.K."/>
            <person name="Bauer D.J."/>
            <person name="Caceres C.E."/>
            <person name="Carmel L."/>
            <person name="Casola C."/>
            <person name="Choi J.H."/>
            <person name="Detter J.C."/>
            <person name="Dong Q."/>
            <person name="Dusheyko S."/>
            <person name="Eads B.D."/>
            <person name="Frohlich T."/>
            <person name="Geiler-Samerotte K.A."/>
            <person name="Gerlach D."/>
            <person name="Hatcher P."/>
            <person name="Jogdeo S."/>
            <person name="Krijgsveld J."/>
            <person name="Kriventseva E.V."/>
            <person name="Kultz D."/>
            <person name="Laforsch C."/>
            <person name="Lindquist E."/>
            <person name="Lopez J."/>
            <person name="Manak J.R."/>
            <person name="Muller J."/>
            <person name="Pangilinan J."/>
            <person name="Patwardhan R.P."/>
            <person name="Pitluck S."/>
            <person name="Pritham E.J."/>
            <person name="Rechtsteiner A."/>
            <person name="Rho M."/>
            <person name="Rogozin I.B."/>
            <person name="Sakarya O."/>
            <person name="Salamov A."/>
            <person name="Schaack S."/>
            <person name="Shapiro H."/>
            <person name="Shiga Y."/>
            <person name="Skalitzky C."/>
            <person name="Smith Z."/>
            <person name="Souvorov A."/>
            <person name="Sung W."/>
            <person name="Tang Z."/>
            <person name="Tsuchiya D."/>
            <person name="Tu H."/>
            <person name="Vos H."/>
            <person name="Wang M."/>
            <person name="Wolf Y.I."/>
            <person name="Yamagata H."/>
            <person name="Yamada T."/>
            <person name="Ye Y."/>
            <person name="Shaw J.R."/>
            <person name="Andrews J."/>
            <person name="Crease T.J."/>
            <person name="Tang H."/>
            <person name="Lucas S.M."/>
            <person name="Robertson H.M."/>
            <person name="Bork P."/>
            <person name="Koonin E.V."/>
            <person name="Zdobnov E.M."/>
            <person name="Grigoriev I.V."/>
            <person name="Lynch M."/>
            <person name="Boore J.L."/>
        </authorList>
    </citation>
    <scope>NUCLEOTIDE SEQUENCE [LARGE SCALE GENOMIC DNA]</scope>
</reference>
<keyword evidence="7" id="KW-0482">Metalloprotease</keyword>
<dbReference type="InParanoid" id="E9GJ75"/>
<comment type="cofactor">
    <cofactor evidence="1">
        <name>Zn(2+)</name>
        <dbReference type="ChEBI" id="CHEBI:29105"/>
    </cofactor>
</comment>
<evidence type="ECO:0000256" key="5">
    <source>
        <dbReference type="ARBA" id="ARBA00022801"/>
    </source>
</evidence>
<dbReference type="HOGENOM" id="CLU_006187_4_3_1"/>
<dbReference type="Pfam" id="PF05649">
    <property type="entry name" value="Peptidase_M13_N"/>
    <property type="match status" value="1"/>
</dbReference>
<dbReference type="Gene3D" id="1.10.1380.10">
    <property type="entry name" value="Neutral endopeptidase , domain2"/>
    <property type="match status" value="1"/>
</dbReference>
<evidence type="ECO:0000256" key="8">
    <source>
        <dbReference type="SAM" id="Phobius"/>
    </source>
</evidence>
<evidence type="ECO:0000313" key="12">
    <source>
        <dbReference type="Proteomes" id="UP000000305"/>
    </source>
</evidence>
<evidence type="ECO:0000256" key="1">
    <source>
        <dbReference type="ARBA" id="ARBA00001947"/>
    </source>
</evidence>
<keyword evidence="8" id="KW-1133">Transmembrane helix</keyword>